<organism evidence="2 3">
    <name type="scientific">Microbulbifer agarilyticus</name>
    <dbReference type="NCBI Taxonomy" id="260552"/>
    <lineage>
        <taxon>Bacteria</taxon>
        <taxon>Pseudomonadati</taxon>
        <taxon>Pseudomonadota</taxon>
        <taxon>Gammaproteobacteria</taxon>
        <taxon>Cellvibrionales</taxon>
        <taxon>Microbulbiferaceae</taxon>
        <taxon>Microbulbifer</taxon>
    </lineage>
</organism>
<evidence type="ECO:0000313" key="3">
    <source>
        <dbReference type="Proteomes" id="UP000188219"/>
    </source>
</evidence>
<dbReference type="EMBL" id="CP019650">
    <property type="protein sequence ID" value="AQQ68725.1"/>
    <property type="molecule type" value="Genomic_DNA"/>
</dbReference>
<dbReference type="STRING" id="260552.Mag101_14610"/>
<gene>
    <name evidence="2" type="ORF">Mag101_14610</name>
</gene>
<dbReference type="InterPro" id="IPR029044">
    <property type="entry name" value="Nucleotide-diphossugar_trans"/>
</dbReference>
<dbReference type="RefSeq" id="WP_077406576.1">
    <property type="nucleotide sequence ID" value="NZ_CP019650.1"/>
</dbReference>
<accession>A0A1Q2M7K9</accession>
<feature type="domain" description="Glycosyltransferase 2-like" evidence="1">
    <location>
        <begin position="9"/>
        <end position="112"/>
    </location>
</feature>
<sequence length="284" mass="31915">MLDPHKPAIIIPAYNEEHSIAILLEAVNPGVLLGHYSVVVACNGCMDATAEIVRSQFPQVHCLEIQRAGKTHAINEAEQLDLGYPRIYVDADVSIDDISLLHLLDQCRETSEDANPTVVAPEGVMDMAHSSYLVRCYYAAWQKTRFCSEFGYGAGVYGLNRAARERFTLFPDIISDDGYVRAVFGYENIVVSRKSQSRVVAPKGILDLLKIKTRSKLGKLQLLQLAECHTPKTGSNAVFTQRPSMLELLVYYGVNGLSYLNAWRYRHTNAQYRWQRDESSRELA</sequence>
<dbReference type="KEGG" id="maga:Mag101_14610"/>
<dbReference type="Pfam" id="PF00535">
    <property type="entry name" value="Glycos_transf_2"/>
    <property type="match status" value="1"/>
</dbReference>
<dbReference type="Proteomes" id="UP000188219">
    <property type="component" value="Chromosome"/>
</dbReference>
<dbReference type="OrthoDB" id="9797391at2"/>
<dbReference type="InterPro" id="IPR001173">
    <property type="entry name" value="Glyco_trans_2-like"/>
</dbReference>
<evidence type="ECO:0000313" key="2">
    <source>
        <dbReference type="EMBL" id="AQQ68725.1"/>
    </source>
</evidence>
<dbReference type="AlphaFoldDB" id="A0A1Q2M7K9"/>
<name>A0A1Q2M7K9_9GAMM</name>
<dbReference type="Gene3D" id="3.90.550.10">
    <property type="entry name" value="Spore Coat Polysaccharide Biosynthesis Protein SpsA, Chain A"/>
    <property type="match status" value="1"/>
</dbReference>
<dbReference type="SUPFAM" id="SSF53448">
    <property type="entry name" value="Nucleotide-diphospho-sugar transferases"/>
    <property type="match status" value="1"/>
</dbReference>
<dbReference type="eggNOG" id="COG1215">
    <property type="taxonomic scope" value="Bacteria"/>
</dbReference>
<keyword evidence="3" id="KW-1185">Reference proteome</keyword>
<proteinExistence type="predicted"/>
<protein>
    <recommendedName>
        <fullName evidence="1">Glycosyltransferase 2-like domain-containing protein</fullName>
    </recommendedName>
</protein>
<evidence type="ECO:0000259" key="1">
    <source>
        <dbReference type="Pfam" id="PF00535"/>
    </source>
</evidence>
<reference evidence="2" key="1">
    <citation type="submission" date="2017-02" db="EMBL/GenBank/DDBJ databases">
        <title>Genome of Microbulbifer agarilyticus GP101.</title>
        <authorList>
            <person name="Jung J."/>
            <person name="Bae S.S."/>
            <person name="Baek K."/>
        </authorList>
    </citation>
    <scope>NUCLEOTIDE SEQUENCE [LARGE SCALE GENOMIC DNA]</scope>
    <source>
        <strain evidence="2">GP101</strain>
    </source>
</reference>